<gene>
    <name evidence="2" type="ORF">SSP24_05990</name>
</gene>
<dbReference type="Proteomes" id="UP000317881">
    <property type="component" value="Unassembled WGS sequence"/>
</dbReference>
<evidence type="ECO:0000313" key="2">
    <source>
        <dbReference type="EMBL" id="GEC02944.1"/>
    </source>
</evidence>
<dbReference type="EMBL" id="BJND01000005">
    <property type="protein sequence ID" value="GEC02944.1"/>
    <property type="molecule type" value="Genomic_DNA"/>
</dbReference>
<evidence type="ECO:0000313" key="3">
    <source>
        <dbReference type="Proteomes" id="UP000317881"/>
    </source>
</evidence>
<comment type="caution">
    <text evidence="2">The sequence shown here is derived from an EMBL/GenBank/DDBJ whole genome shotgun (WGS) entry which is preliminary data.</text>
</comment>
<keyword evidence="3" id="KW-1185">Reference proteome</keyword>
<evidence type="ECO:0000256" key="1">
    <source>
        <dbReference type="SAM" id="Coils"/>
    </source>
</evidence>
<name>A0A4Y3V7Y3_9ACTN</name>
<dbReference type="OrthoDB" id="9860074at2"/>
<keyword evidence="1" id="KW-0175">Coiled coil</keyword>
<sequence length="84" mass="9150">MTAPPEPPNGVVIRSREVWDKLCAVENAVNEIRSELKTTVKDHGKQLDDLTQRVRALEEARWRATGAGAVLGAAASLAVQFLAR</sequence>
<dbReference type="AlphaFoldDB" id="A0A4Y3V7Y3"/>
<feature type="coiled-coil region" evidence="1">
    <location>
        <begin position="33"/>
        <end position="60"/>
    </location>
</feature>
<proteinExistence type="predicted"/>
<dbReference type="RefSeq" id="WP_141307161.1">
    <property type="nucleotide sequence ID" value="NZ_BJND01000005.1"/>
</dbReference>
<reference evidence="2 3" key="1">
    <citation type="submission" date="2019-06" db="EMBL/GenBank/DDBJ databases">
        <title>Whole genome shotgun sequence of Streptomyces spinoverrucosus NBRC 14228.</title>
        <authorList>
            <person name="Hosoyama A."/>
            <person name="Uohara A."/>
            <person name="Ohji S."/>
            <person name="Ichikawa N."/>
        </authorList>
    </citation>
    <scope>NUCLEOTIDE SEQUENCE [LARGE SCALE GENOMIC DNA]</scope>
    <source>
        <strain evidence="2 3">NBRC 14228</strain>
    </source>
</reference>
<accession>A0A4Y3V7Y3</accession>
<protein>
    <submittedName>
        <fullName evidence="2">Uncharacterized protein</fullName>
    </submittedName>
</protein>
<organism evidence="2 3">
    <name type="scientific">Streptomyces spinoverrucosus</name>
    <dbReference type="NCBI Taxonomy" id="284043"/>
    <lineage>
        <taxon>Bacteria</taxon>
        <taxon>Bacillati</taxon>
        <taxon>Actinomycetota</taxon>
        <taxon>Actinomycetes</taxon>
        <taxon>Kitasatosporales</taxon>
        <taxon>Streptomycetaceae</taxon>
        <taxon>Streptomyces</taxon>
    </lineage>
</organism>